<dbReference type="KEGG" id="paur:FGL86_04795"/>
<protein>
    <recommendedName>
        <fullName evidence="5">Putrescine-binding periplasmic protein</fullName>
    </recommendedName>
</protein>
<dbReference type="PANTHER" id="PTHR30222">
    <property type="entry name" value="SPERMIDINE/PUTRESCINE-BINDING PERIPLASMIC PROTEIN"/>
    <property type="match status" value="1"/>
</dbReference>
<dbReference type="Pfam" id="PF13416">
    <property type="entry name" value="SBP_bac_8"/>
    <property type="match status" value="1"/>
</dbReference>
<organism evidence="6 7">
    <name type="scientific">Pistricoccus aurantiacus</name>
    <dbReference type="NCBI Taxonomy" id="1883414"/>
    <lineage>
        <taxon>Bacteria</taxon>
        <taxon>Pseudomonadati</taxon>
        <taxon>Pseudomonadota</taxon>
        <taxon>Gammaproteobacteria</taxon>
        <taxon>Oceanospirillales</taxon>
        <taxon>Halomonadaceae</taxon>
        <taxon>Pistricoccus</taxon>
    </lineage>
</organism>
<comment type="subcellular location">
    <subcellularLocation>
        <location evidence="1 5">Periplasm</location>
    </subcellularLocation>
</comment>
<keyword evidence="3" id="KW-0732">Signal</keyword>
<dbReference type="EMBL" id="CP042382">
    <property type="protein sequence ID" value="QEA38463.1"/>
    <property type="molecule type" value="Genomic_DNA"/>
</dbReference>
<dbReference type="Gene3D" id="3.40.190.10">
    <property type="entry name" value="Periplasmic binding protein-like II"/>
    <property type="match status" value="2"/>
</dbReference>
<evidence type="ECO:0000313" key="7">
    <source>
        <dbReference type="Proteomes" id="UP000321272"/>
    </source>
</evidence>
<accession>A0A5B8STV8</accession>
<evidence type="ECO:0000256" key="5">
    <source>
        <dbReference type="PIRNR" id="PIRNR019574"/>
    </source>
</evidence>
<dbReference type="SUPFAM" id="SSF53850">
    <property type="entry name" value="Periplasmic binding protein-like II"/>
    <property type="match status" value="1"/>
</dbReference>
<dbReference type="GO" id="GO:0019808">
    <property type="term" value="F:polyamine binding"/>
    <property type="evidence" value="ECO:0007669"/>
    <property type="project" value="InterPro"/>
</dbReference>
<dbReference type="PIRSF" id="PIRSF019574">
    <property type="entry name" value="Periplasmic_polyamine_BP"/>
    <property type="match status" value="1"/>
</dbReference>
<dbReference type="AlphaFoldDB" id="A0A5B8STV8"/>
<comment type="function">
    <text evidence="5">Required for the activity of the bacterial periplasmic transport system of putrescine.</text>
</comment>
<dbReference type="CDD" id="cd13590">
    <property type="entry name" value="PBP2_PotD_PotF_like"/>
    <property type="match status" value="1"/>
</dbReference>
<comment type="similarity">
    <text evidence="5">Belongs to the bacterial solute-binding protein PotD/PotF family.</text>
</comment>
<keyword evidence="4 5" id="KW-0574">Periplasm</keyword>
<keyword evidence="7" id="KW-1185">Reference proteome</keyword>
<gene>
    <name evidence="6" type="ORF">FGL86_04795</name>
</gene>
<sequence>MRIVMYFWKNLWITFFLIVATLPVQAAEPPELLFLNWADYMDPEILEEFKQRTGITVKQIYFDSDGSRDELLLETEGKGFDLALVNGASIRILAGRGWLASISETDIPNLKHVDPRWRTEHEGAETYGVPYFWGTLGIAYRQDLIPFAVLSWMDLLQPPEGLNGRVGMISDSRDMIGVALKALGYSLNSTDKQELKAAEALLQEQASAVKTYQYISLDENSALVNGQVAMSMMYNGDARMVQEYDENIAFVLPQEGGNIWVDYLTVLSASTDKVSAKRFIDFLNEPEIAARLAQYVYYATPNRAAEKLLPADFKNDPVIYPSGKALEKSKPYRRLPPRIQKYRAAIFSRIVY</sequence>
<evidence type="ECO:0000256" key="4">
    <source>
        <dbReference type="ARBA" id="ARBA00022764"/>
    </source>
</evidence>
<dbReference type="GO" id="GO:0015846">
    <property type="term" value="P:polyamine transport"/>
    <property type="evidence" value="ECO:0007669"/>
    <property type="project" value="InterPro"/>
</dbReference>
<dbReference type="Proteomes" id="UP000321272">
    <property type="component" value="Chromosome"/>
</dbReference>
<evidence type="ECO:0000256" key="1">
    <source>
        <dbReference type="ARBA" id="ARBA00004418"/>
    </source>
</evidence>
<dbReference type="OrthoDB" id="9769319at2"/>
<dbReference type="PANTHER" id="PTHR30222:SF17">
    <property type="entry name" value="SPERMIDINE_PUTRESCINE-BINDING PERIPLASMIC PROTEIN"/>
    <property type="match status" value="1"/>
</dbReference>
<proteinExistence type="inferred from homology"/>
<dbReference type="InterPro" id="IPR001188">
    <property type="entry name" value="Sperm_putr-bd"/>
</dbReference>
<evidence type="ECO:0000256" key="2">
    <source>
        <dbReference type="ARBA" id="ARBA00022448"/>
    </source>
</evidence>
<dbReference type="PRINTS" id="PR00909">
    <property type="entry name" value="SPERMDNBNDNG"/>
</dbReference>
<evidence type="ECO:0000256" key="3">
    <source>
        <dbReference type="ARBA" id="ARBA00022729"/>
    </source>
</evidence>
<dbReference type="GO" id="GO:0042597">
    <property type="term" value="C:periplasmic space"/>
    <property type="evidence" value="ECO:0007669"/>
    <property type="project" value="UniProtKB-SubCell"/>
</dbReference>
<reference evidence="6 7" key="1">
    <citation type="submission" date="2019-06" db="EMBL/GenBank/DDBJ databases">
        <title>Genome analyses of bacteria isolated from kimchi.</title>
        <authorList>
            <person name="Lee S."/>
            <person name="Ahn S."/>
            <person name="Roh S."/>
        </authorList>
    </citation>
    <scope>NUCLEOTIDE SEQUENCE [LARGE SCALE GENOMIC DNA]</scope>
    <source>
        <strain evidence="6 7">CBA4606</strain>
    </source>
</reference>
<keyword evidence="2 5" id="KW-0813">Transport</keyword>
<name>A0A5B8STV8_9GAMM</name>
<dbReference type="InterPro" id="IPR006059">
    <property type="entry name" value="SBP"/>
</dbReference>
<evidence type="ECO:0000313" key="6">
    <source>
        <dbReference type="EMBL" id="QEA38463.1"/>
    </source>
</evidence>